<name>A0ABV1H703_9FIRM</name>
<dbReference type="EMBL" id="JBBMFS010000006">
    <property type="protein sequence ID" value="MEQ2555101.1"/>
    <property type="molecule type" value="Genomic_DNA"/>
</dbReference>
<dbReference type="PANTHER" id="PTHR42798:SF6">
    <property type="entry name" value="CELL DIVISION ATP-BINDING PROTEIN FTSE"/>
    <property type="match status" value="1"/>
</dbReference>
<evidence type="ECO:0000256" key="3">
    <source>
        <dbReference type="ARBA" id="ARBA00022475"/>
    </source>
</evidence>
<dbReference type="InterPro" id="IPR017911">
    <property type="entry name" value="MacB-like_ATP-bd"/>
</dbReference>
<feature type="transmembrane region" description="Helical" evidence="11">
    <location>
        <begin position="811"/>
        <end position="833"/>
    </location>
</feature>
<keyword evidence="6 13" id="KW-0067">ATP-binding</keyword>
<evidence type="ECO:0000256" key="9">
    <source>
        <dbReference type="ARBA" id="ARBA00038388"/>
    </source>
</evidence>
<dbReference type="InterPro" id="IPR003838">
    <property type="entry name" value="ABC3_permease_C"/>
</dbReference>
<proteinExistence type="inferred from homology"/>
<dbReference type="Gene3D" id="3.40.50.300">
    <property type="entry name" value="P-loop containing nucleotide triphosphate hydrolases"/>
    <property type="match status" value="1"/>
</dbReference>
<keyword evidence="10" id="KW-0175">Coiled coil</keyword>
<evidence type="ECO:0000313" key="14">
    <source>
        <dbReference type="Proteomes" id="UP001546774"/>
    </source>
</evidence>
<evidence type="ECO:0000256" key="10">
    <source>
        <dbReference type="SAM" id="Coils"/>
    </source>
</evidence>
<dbReference type="InterPro" id="IPR017871">
    <property type="entry name" value="ABC_transporter-like_CS"/>
</dbReference>
<dbReference type="InterPro" id="IPR003439">
    <property type="entry name" value="ABC_transporter-like_ATP-bd"/>
</dbReference>
<sequence length="884" mass="98731">MLELNNIVKDYISGDTRVTALKGINLRFRDSEFVSILGQSGCGKTTMLNIIGGLDQYTSGDLKINGRSTKKFKDRDWDAYRNNSIGFVFQSYNLIPHQTVLANVELALTLSGVSKSERRKRAIEALEKVGLKEQIHKKPNQMSGGQMQRVAIARALVNDPDILLADEPTGALDTETSVQIMEILKEIAKDRLIIMVTHNPELAEQYSTRIIRLLDGQITDDTDAYSEEQMKADIQEKEQKLSDAQTGKKKKKAKTSMSFFTALSLSMNNLMTKKTRTLLTAFAGSIGIIGIALILSISNGIQDYIDRVQRDTLSSYPVQLQSQTMDISSMIEMMAGSDKDSVDHDKDKVYSNMIMSEMMNTMISDVKNNNLKSFKKYIDDNKDEISTYASDIRYSYNVDINIYDTDTSDGVTQLNPSTIMNTIYGTNTSQGSMSAMYTNADVWNQLPGNQDLLDSQYDMVAGRWPQQYNEVVLVVDENNEIDDYTLYSLGFKDPDEVTAMYKRMMTGETYDTEETEYTYDEILDKKFQMILPTDYYRYNAEKDIWEDMREDETYMKNVVDNGTQIQVCGIIRQKEDAVNTAIRSGVGYTKELMQYLMQGVNDSEVAKAQLADETTDIFTGIPFDNDKDTPITMDDVNAYVATLSEQEQAQMQAYMSQMTEEQILQQFSQSLKAQTTEATFEGNKEKLGITNEDNPSEIDLYAASFEAKEKLEDIISDYNKKATDEGRDEDVINYTDYVGIMMSSVSTIITAISAVLIAFVAISLVVSSIMIGIITYISVLERTKEIGILRSIGASKKDVSRVFNAETLIEGFVSGALGIVITLILCIPANRIIENVTTIAGVAKLPVAGAVILVIISMVLTLIAGFVPAKMAAKKDPVVALRTE</sequence>
<feature type="domain" description="ABC transporter" evidence="12">
    <location>
        <begin position="2"/>
        <end position="240"/>
    </location>
</feature>
<evidence type="ECO:0000313" key="13">
    <source>
        <dbReference type="EMBL" id="MEQ2555101.1"/>
    </source>
</evidence>
<keyword evidence="2" id="KW-0813">Transport</keyword>
<evidence type="ECO:0000256" key="2">
    <source>
        <dbReference type="ARBA" id="ARBA00022448"/>
    </source>
</evidence>
<keyword evidence="8 11" id="KW-0472">Membrane</keyword>
<keyword evidence="3" id="KW-1003">Cell membrane</keyword>
<keyword evidence="14" id="KW-1185">Reference proteome</keyword>
<evidence type="ECO:0000256" key="11">
    <source>
        <dbReference type="SAM" id="Phobius"/>
    </source>
</evidence>
<evidence type="ECO:0000256" key="6">
    <source>
        <dbReference type="ARBA" id="ARBA00022840"/>
    </source>
</evidence>
<dbReference type="Proteomes" id="UP001546774">
    <property type="component" value="Unassembled WGS sequence"/>
</dbReference>
<feature type="transmembrane region" description="Helical" evidence="11">
    <location>
        <begin position="277"/>
        <end position="297"/>
    </location>
</feature>
<dbReference type="Pfam" id="PF02687">
    <property type="entry name" value="FtsX"/>
    <property type="match status" value="1"/>
</dbReference>
<evidence type="ECO:0000256" key="7">
    <source>
        <dbReference type="ARBA" id="ARBA00022989"/>
    </source>
</evidence>
<keyword evidence="4 11" id="KW-0812">Transmembrane</keyword>
<feature type="coiled-coil region" evidence="10">
    <location>
        <begin position="227"/>
        <end position="254"/>
    </location>
</feature>
<comment type="similarity">
    <text evidence="9">Belongs to the ABC transporter superfamily. Macrolide exporter (TC 3.A.1.122) family.</text>
</comment>
<dbReference type="SUPFAM" id="SSF52540">
    <property type="entry name" value="P-loop containing nucleoside triphosphate hydrolases"/>
    <property type="match status" value="1"/>
</dbReference>
<dbReference type="PROSITE" id="PS00211">
    <property type="entry name" value="ABC_TRANSPORTER_1"/>
    <property type="match status" value="1"/>
</dbReference>
<dbReference type="InterPro" id="IPR027417">
    <property type="entry name" value="P-loop_NTPase"/>
</dbReference>
<dbReference type="PROSITE" id="PS50893">
    <property type="entry name" value="ABC_TRANSPORTER_2"/>
    <property type="match status" value="1"/>
</dbReference>
<keyword evidence="7 11" id="KW-1133">Transmembrane helix</keyword>
<dbReference type="GO" id="GO:0005524">
    <property type="term" value="F:ATP binding"/>
    <property type="evidence" value="ECO:0007669"/>
    <property type="project" value="UniProtKB-KW"/>
</dbReference>
<reference evidence="13" key="1">
    <citation type="submission" date="2024-03" db="EMBL/GenBank/DDBJ databases">
        <title>Human intestinal bacterial collection.</title>
        <authorList>
            <person name="Pauvert C."/>
            <person name="Hitch T.C.A."/>
            <person name="Clavel T."/>
        </authorList>
    </citation>
    <scope>NUCLEOTIDE SEQUENCE [LARGE SCALE GENOMIC DNA]</scope>
    <source>
        <strain evidence="13">CLA-AA-H89B</strain>
    </source>
</reference>
<gene>
    <name evidence="13" type="ORF">WMO37_08800</name>
</gene>
<feature type="transmembrane region" description="Helical" evidence="11">
    <location>
        <begin position="845"/>
        <end position="867"/>
    </location>
</feature>
<dbReference type="PANTHER" id="PTHR42798">
    <property type="entry name" value="LIPOPROTEIN-RELEASING SYSTEM ATP-BINDING PROTEIN LOLD"/>
    <property type="match status" value="1"/>
</dbReference>
<evidence type="ECO:0000256" key="8">
    <source>
        <dbReference type="ARBA" id="ARBA00023136"/>
    </source>
</evidence>
<organism evidence="13 14">
    <name type="scientific">Lachnospira intestinalis</name>
    <dbReference type="NCBI Taxonomy" id="3133158"/>
    <lineage>
        <taxon>Bacteria</taxon>
        <taxon>Bacillati</taxon>
        <taxon>Bacillota</taxon>
        <taxon>Clostridia</taxon>
        <taxon>Lachnospirales</taxon>
        <taxon>Lachnospiraceae</taxon>
        <taxon>Lachnospira</taxon>
    </lineage>
</organism>
<comment type="subcellular location">
    <subcellularLocation>
        <location evidence="1">Cell inner membrane</location>
        <topology evidence="1">Multi-pass membrane protein</topology>
    </subcellularLocation>
</comment>
<accession>A0ABV1H703</accession>
<dbReference type="InterPro" id="IPR003593">
    <property type="entry name" value="AAA+_ATPase"/>
</dbReference>
<dbReference type="SMART" id="SM00382">
    <property type="entry name" value="AAA"/>
    <property type="match status" value="1"/>
</dbReference>
<dbReference type="CDD" id="cd03255">
    <property type="entry name" value="ABC_MJ0796_LolCDE_FtsE"/>
    <property type="match status" value="1"/>
</dbReference>
<keyword evidence="5" id="KW-0547">Nucleotide-binding</keyword>
<feature type="transmembrane region" description="Helical" evidence="11">
    <location>
        <begin position="751"/>
        <end position="780"/>
    </location>
</feature>
<comment type="caution">
    <text evidence="13">The sequence shown here is derived from an EMBL/GenBank/DDBJ whole genome shotgun (WGS) entry which is preliminary data.</text>
</comment>
<evidence type="ECO:0000256" key="4">
    <source>
        <dbReference type="ARBA" id="ARBA00022692"/>
    </source>
</evidence>
<protein>
    <submittedName>
        <fullName evidence="13">ATP-binding cassette domain-containing protein</fullName>
    </submittedName>
</protein>
<dbReference type="Pfam" id="PF00005">
    <property type="entry name" value="ABC_tran"/>
    <property type="match status" value="1"/>
</dbReference>
<evidence type="ECO:0000259" key="12">
    <source>
        <dbReference type="PROSITE" id="PS50893"/>
    </source>
</evidence>
<evidence type="ECO:0000256" key="1">
    <source>
        <dbReference type="ARBA" id="ARBA00004429"/>
    </source>
</evidence>
<evidence type="ECO:0000256" key="5">
    <source>
        <dbReference type="ARBA" id="ARBA00022741"/>
    </source>
</evidence>